<protein>
    <submittedName>
        <fullName evidence="1">Uncharacterized protein</fullName>
    </submittedName>
</protein>
<dbReference type="EMBL" id="CACTIH010005500">
    <property type="protein sequence ID" value="CAA2995422.1"/>
    <property type="molecule type" value="Genomic_DNA"/>
</dbReference>
<dbReference type="AlphaFoldDB" id="A0A8S0SUZ1"/>
<accession>A0A8S0SUZ1</accession>
<dbReference type="Gramene" id="OE9A018110T1">
    <property type="protein sequence ID" value="OE9A018110C1"/>
    <property type="gene ID" value="OE9A018110"/>
</dbReference>
<name>A0A8S0SUZ1_OLEEU</name>
<organism evidence="1 2">
    <name type="scientific">Olea europaea subsp. europaea</name>
    <dbReference type="NCBI Taxonomy" id="158383"/>
    <lineage>
        <taxon>Eukaryota</taxon>
        <taxon>Viridiplantae</taxon>
        <taxon>Streptophyta</taxon>
        <taxon>Embryophyta</taxon>
        <taxon>Tracheophyta</taxon>
        <taxon>Spermatophyta</taxon>
        <taxon>Magnoliopsida</taxon>
        <taxon>eudicotyledons</taxon>
        <taxon>Gunneridae</taxon>
        <taxon>Pentapetalae</taxon>
        <taxon>asterids</taxon>
        <taxon>lamiids</taxon>
        <taxon>Lamiales</taxon>
        <taxon>Oleaceae</taxon>
        <taxon>Oleeae</taxon>
        <taxon>Olea</taxon>
    </lineage>
</organism>
<dbReference type="Proteomes" id="UP000594638">
    <property type="component" value="Unassembled WGS sequence"/>
</dbReference>
<reference evidence="1 2" key="1">
    <citation type="submission" date="2019-12" db="EMBL/GenBank/DDBJ databases">
        <authorList>
            <person name="Alioto T."/>
            <person name="Alioto T."/>
            <person name="Gomez Garrido J."/>
        </authorList>
    </citation>
    <scope>NUCLEOTIDE SEQUENCE [LARGE SCALE GENOMIC DNA]</scope>
</reference>
<evidence type="ECO:0000313" key="2">
    <source>
        <dbReference type="Proteomes" id="UP000594638"/>
    </source>
</evidence>
<evidence type="ECO:0000313" key="1">
    <source>
        <dbReference type="EMBL" id="CAA2995422.1"/>
    </source>
</evidence>
<gene>
    <name evidence="1" type="ORF">OLEA9_A018110</name>
</gene>
<sequence length="86" mass="9723">MDSDVEEPTLELRVAVAFPSDELRTPPPPSTPQIDALKLVAVLRFCCSHDTEARRSTYAHRGKASGTQFPPRWQRECLQWSPMIEA</sequence>
<comment type="caution">
    <text evidence="1">The sequence shown here is derived from an EMBL/GenBank/DDBJ whole genome shotgun (WGS) entry which is preliminary data.</text>
</comment>
<proteinExistence type="predicted"/>
<keyword evidence="2" id="KW-1185">Reference proteome</keyword>